<comment type="caution">
    <text evidence="1">The sequence shown here is derived from an EMBL/GenBank/DDBJ whole genome shotgun (WGS) entry which is preliminary data.</text>
</comment>
<organism evidence="1 2">
    <name type="scientific">Candidatus Nitronereus thalassa</name>
    <dbReference type="NCBI Taxonomy" id="3020898"/>
    <lineage>
        <taxon>Bacteria</taxon>
        <taxon>Pseudomonadati</taxon>
        <taxon>Nitrospirota</taxon>
        <taxon>Nitrospiria</taxon>
        <taxon>Nitrospirales</taxon>
        <taxon>Nitrospiraceae</taxon>
        <taxon>Candidatus Nitronereus</taxon>
    </lineage>
</organism>
<gene>
    <name evidence="1" type="ORF">PPG34_06510</name>
</gene>
<dbReference type="EMBL" id="JAQOUE010000001">
    <property type="protein sequence ID" value="MDT7041999.1"/>
    <property type="molecule type" value="Genomic_DNA"/>
</dbReference>
<evidence type="ECO:0000313" key="2">
    <source>
        <dbReference type="Proteomes" id="UP001250932"/>
    </source>
</evidence>
<dbReference type="RefSeq" id="WP_313832352.1">
    <property type="nucleotide sequence ID" value="NZ_JAQOUE010000001.1"/>
</dbReference>
<reference evidence="1 2" key="1">
    <citation type="journal article" date="2023" name="ISME J.">
        <title>Cultivation and genomic characterization of novel and ubiquitous marine nitrite-oxidizing bacteria from the Nitrospirales.</title>
        <authorList>
            <person name="Mueller A.J."/>
            <person name="Daebeler A."/>
            <person name="Herbold C.W."/>
            <person name="Kirkegaard R.H."/>
            <person name="Daims H."/>
        </authorList>
    </citation>
    <scope>NUCLEOTIDE SEQUENCE [LARGE SCALE GENOMIC DNA]</scope>
    <source>
        <strain evidence="1 2">EB</strain>
    </source>
</reference>
<evidence type="ECO:0000313" key="1">
    <source>
        <dbReference type="EMBL" id="MDT7041999.1"/>
    </source>
</evidence>
<accession>A0ABU3K6E3</accession>
<dbReference type="Proteomes" id="UP001250932">
    <property type="component" value="Unassembled WGS sequence"/>
</dbReference>
<keyword evidence="2" id="KW-1185">Reference proteome</keyword>
<proteinExistence type="predicted"/>
<protein>
    <submittedName>
        <fullName evidence="1">Uncharacterized protein</fullName>
    </submittedName>
</protein>
<name>A0ABU3K6E3_9BACT</name>
<sequence>METEEQECQISEKIRAQLGNHPQVEDIIVKGDLLQLHVTKEFYERLAIDRERGRKIMLGLMQQMKSLTGRDEVTACVYCEKDKMIEAKTKRWGGDNVTYRYDL</sequence>